<keyword evidence="1" id="KW-1133">Transmembrane helix</keyword>
<comment type="caution">
    <text evidence="2">The sequence shown here is derived from an EMBL/GenBank/DDBJ whole genome shotgun (WGS) entry which is preliminary data.</text>
</comment>
<protein>
    <submittedName>
        <fullName evidence="2">Uncharacterized protein</fullName>
    </submittedName>
</protein>
<accession>A0A0G0VFI2</accession>
<evidence type="ECO:0000313" key="2">
    <source>
        <dbReference type="EMBL" id="KKR98401.1"/>
    </source>
</evidence>
<feature type="transmembrane region" description="Helical" evidence="1">
    <location>
        <begin position="12"/>
        <end position="30"/>
    </location>
</feature>
<proteinExistence type="predicted"/>
<gene>
    <name evidence="2" type="ORF">UU50_C0018G0006</name>
</gene>
<reference evidence="2 3" key="1">
    <citation type="journal article" date="2015" name="Nature">
        <title>rRNA introns, odd ribosomes, and small enigmatic genomes across a large radiation of phyla.</title>
        <authorList>
            <person name="Brown C.T."/>
            <person name="Hug L.A."/>
            <person name="Thomas B.C."/>
            <person name="Sharon I."/>
            <person name="Castelle C.J."/>
            <person name="Singh A."/>
            <person name="Wilkins M.J."/>
            <person name="Williams K.H."/>
            <person name="Banfield J.F."/>
        </authorList>
    </citation>
    <scope>NUCLEOTIDE SEQUENCE [LARGE SCALE GENOMIC DNA]</scope>
</reference>
<organism evidence="2 3">
    <name type="scientific">Candidatus Uhrbacteria bacterium GW2011_GWC1_41_20</name>
    <dbReference type="NCBI Taxonomy" id="1618983"/>
    <lineage>
        <taxon>Bacteria</taxon>
        <taxon>Candidatus Uhriibacteriota</taxon>
    </lineage>
</organism>
<dbReference type="Proteomes" id="UP000033930">
    <property type="component" value="Unassembled WGS sequence"/>
</dbReference>
<keyword evidence="1" id="KW-0812">Transmembrane</keyword>
<evidence type="ECO:0000313" key="3">
    <source>
        <dbReference type="Proteomes" id="UP000033930"/>
    </source>
</evidence>
<sequence length="228" mass="26340">MQNNNGPKYYQYIIAAVLIIVGIILVASSLKNDKVELLPEARDATDQTTRVVDATNFEYIIPEDWEFYDNALEDIQSLQDDQIISFGIVRDPIDDNYVYFATHNVFKEAGETLISLYKYNEDDYSFERLWRKTFTIDDENKILDVSPYWPTMHVLGYENHNLIVLFQPVDGSPGPCSSPWLMGWEDRATRNMMSIDLNVPYEGFTEYTPSDEVIDIAKDAVDECEDLM</sequence>
<name>A0A0G0VFI2_9BACT</name>
<keyword evidence="1" id="KW-0472">Membrane</keyword>
<dbReference type="AlphaFoldDB" id="A0A0G0VFI2"/>
<evidence type="ECO:0000256" key="1">
    <source>
        <dbReference type="SAM" id="Phobius"/>
    </source>
</evidence>
<dbReference type="EMBL" id="LCAW01000018">
    <property type="protein sequence ID" value="KKR98401.1"/>
    <property type="molecule type" value="Genomic_DNA"/>
</dbReference>